<evidence type="ECO:0000313" key="2">
    <source>
        <dbReference type="EMBL" id="CAG8246961.1"/>
    </source>
</evidence>
<feature type="region of interest" description="Disordered" evidence="1">
    <location>
        <begin position="1"/>
        <end position="96"/>
    </location>
</feature>
<organism evidence="2 3">
    <name type="scientific">Penicillium olsonii</name>
    <dbReference type="NCBI Taxonomy" id="99116"/>
    <lineage>
        <taxon>Eukaryota</taxon>
        <taxon>Fungi</taxon>
        <taxon>Dikarya</taxon>
        <taxon>Ascomycota</taxon>
        <taxon>Pezizomycotina</taxon>
        <taxon>Eurotiomycetes</taxon>
        <taxon>Eurotiomycetidae</taxon>
        <taxon>Eurotiales</taxon>
        <taxon>Aspergillaceae</taxon>
        <taxon>Penicillium</taxon>
    </lineage>
</organism>
<name>A0A9W4I9H8_PENOL</name>
<protein>
    <submittedName>
        <fullName evidence="2">Uncharacterized protein</fullName>
    </submittedName>
</protein>
<keyword evidence="3" id="KW-1185">Reference proteome</keyword>
<reference evidence="2" key="1">
    <citation type="submission" date="2021-07" db="EMBL/GenBank/DDBJ databases">
        <authorList>
            <person name="Branca A.L. A."/>
        </authorList>
    </citation>
    <scope>NUCLEOTIDE SEQUENCE</scope>
</reference>
<feature type="region of interest" description="Disordered" evidence="1">
    <location>
        <begin position="340"/>
        <end position="389"/>
    </location>
</feature>
<feature type="compositionally biased region" description="Polar residues" evidence="1">
    <location>
        <begin position="75"/>
        <end position="86"/>
    </location>
</feature>
<feature type="compositionally biased region" description="Basic and acidic residues" evidence="1">
    <location>
        <begin position="1"/>
        <end position="22"/>
    </location>
</feature>
<dbReference type="AlphaFoldDB" id="A0A9W4I9H8"/>
<accession>A0A9W4I9H8</accession>
<dbReference type="EMBL" id="CAJVOS010000071">
    <property type="protein sequence ID" value="CAG8246961.1"/>
    <property type="molecule type" value="Genomic_DNA"/>
</dbReference>
<dbReference type="OrthoDB" id="4366145at2759"/>
<evidence type="ECO:0000313" key="3">
    <source>
        <dbReference type="Proteomes" id="UP001153618"/>
    </source>
</evidence>
<comment type="caution">
    <text evidence="2">The sequence shown here is derived from an EMBL/GenBank/DDBJ whole genome shotgun (WGS) entry which is preliminary data.</text>
</comment>
<gene>
    <name evidence="2" type="ORF">POLS_LOCUS8679</name>
</gene>
<sequence length="389" mass="43250">MAITRSEKRRKEDGNSSDDSRPTKQRTGPAEGESKPQPVKEASAPQRPRSKLFPLHPPTGGLRPPPITGVDIPDTVTTNWEGSQSSGDGGHDVDDPEVVQRYRDAGAQYQEWIIDPALAGCPIKKATLTFEHMFSLPVAPDTLQYGDTTSYQWQTPGAGLWEAYDSTQEDIKTVGLPTGRVWDRTVVRQLGWAPKLERFKWSEYVHWVVEGAIIAAAIARYHGPHWSDVALAHYRHVCPNINTLQYIYVADIMNQETKPFVKKLYSDGKIRMKNEPAAKFWAYGTDEYQGILGTAIGRGVASIVLGAWPRGTHRIIQIKSYFYAKSLQLRFDIGEIVSASGPAMSSPESVSPPESQKGNEGDSEGSQEDSQDESEEESKEESEEDSREE</sequence>
<feature type="compositionally biased region" description="Low complexity" evidence="1">
    <location>
        <begin position="345"/>
        <end position="355"/>
    </location>
</feature>
<proteinExistence type="predicted"/>
<feature type="compositionally biased region" description="Acidic residues" evidence="1">
    <location>
        <begin position="361"/>
        <end position="389"/>
    </location>
</feature>
<dbReference type="Proteomes" id="UP001153618">
    <property type="component" value="Unassembled WGS sequence"/>
</dbReference>
<evidence type="ECO:0000256" key="1">
    <source>
        <dbReference type="SAM" id="MobiDB-lite"/>
    </source>
</evidence>